<keyword evidence="5 8" id="KW-1133">Transmembrane helix</keyword>
<dbReference type="PANTHER" id="PTHR30506">
    <property type="entry name" value="INNER MEMBRANE PROTEIN"/>
    <property type="match status" value="1"/>
</dbReference>
<keyword evidence="4 8" id="KW-0812">Transmembrane</keyword>
<evidence type="ECO:0000256" key="5">
    <source>
        <dbReference type="ARBA" id="ARBA00022989"/>
    </source>
</evidence>
<evidence type="ECO:0000256" key="4">
    <source>
        <dbReference type="ARBA" id="ARBA00022692"/>
    </source>
</evidence>
<evidence type="ECO:0000256" key="6">
    <source>
        <dbReference type="ARBA" id="ARBA00023136"/>
    </source>
</evidence>
<sequence length="319" mass="35584">MNIDDVDPLIQNIYHSLELIGVFLAAIVGGTVARRYNLDIIGFFIMALVSSLGGGMLRDMLIGQGTVAAMRSQEYLLLALAGALIAWLTLLRGWLWDLTSFHMDMVVLGVWAVTGTTKALNYGLPWISCVFMGVLTALGGGMLRDICIGKIPALFTSQQMYVIPATIASVAMIAFFEADREPVGMVLSPILAFVLAMLSYWMGWYIPARQDFAPLNSIGSQLRQALSPVEEAGREVAREVEPKWLRKWRHKQMEKSAAESQEDAQEDVADETLTEKQVREEVSDDTSREEFLDAPYKAYMDAPDQRNNRETLKLRRGRA</sequence>
<feature type="transmembrane region" description="Helical" evidence="8">
    <location>
        <begin position="40"/>
        <end position="63"/>
    </location>
</feature>
<dbReference type="RefSeq" id="WP_284824864.1">
    <property type="nucleotide sequence ID" value="NZ_CP126969.1"/>
</dbReference>
<evidence type="ECO:0000259" key="9">
    <source>
        <dbReference type="Pfam" id="PF03458"/>
    </source>
</evidence>
<feature type="transmembrane region" description="Helical" evidence="8">
    <location>
        <begin position="75"/>
        <end position="95"/>
    </location>
</feature>
<dbReference type="PANTHER" id="PTHR30506:SF3">
    <property type="entry name" value="UPF0126 INNER MEMBRANE PROTEIN YADS-RELATED"/>
    <property type="match status" value="1"/>
</dbReference>
<evidence type="ECO:0000313" key="10">
    <source>
        <dbReference type="EMBL" id="WIM67634.1"/>
    </source>
</evidence>
<evidence type="ECO:0000256" key="1">
    <source>
        <dbReference type="ARBA" id="ARBA00004651"/>
    </source>
</evidence>
<feature type="transmembrane region" description="Helical" evidence="8">
    <location>
        <begin position="182"/>
        <end position="202"/>
    </location>
</feature>
<feature type="transmembrane region" description="Helical" evidence="8">
    <location>
        <begin position="12"/>
        <end position="34"/>
    </location>
</feature>
<keyword evidence="3" id="KW-1003">Cell membrane</keyword>
<feature type="compositionally biased region" description="Basic and acidic residues" evidence="7">
    <location>
        <begin position="273"/>
        <end position="291"/>
    </location>
</feature>
<comment type="similarity">
    <text evidence="2">Belongs to the UPF0126 family.</text>
</comment>
<accession>A0ABY8VDT8</accession>
<feature type="transmembrane region" description="Helical" evidence="8">
    <location>
        <begin position="123"/>
        <end position="143"/>
    </location>
</feature>
<dbReference type="Pfam" id="PF03458">
    <property type="entry name" value="Gly_transporter"/>
    <property type="match status" value="2"/>
</dbReference>
<feature type="domain" description="Glycine transporter" evidence="9">
    <location>
        <begin position="17"/>
        <end position="88"/>
    </location>
</feature>
<comment type="subcellular location">
    <subcellularLocation>
        <location evidence="1">Cell membrane</location>
        <topology evidence="1">Multi-pass membrane protein</topology>
    </subcellularLocation>
</comment>
<dbReference type="EMBL" id="CP126969">
    <property type="protein sequence ID" value="WIM67634.1"/>
    <property type="molecule type" value="Genomic_DNA"/>
</dbReference>
<keyword evidence="11" id="KW-1185">Reference proteome</keyword>
<feature type="compositionally biased region" description="Basic and acidic residues" evidence="7">
    <location>
        <begin position="303"/>
        <end position="313"/>
    </location>
</feature>
<keyword evidence="6 8" id="KW-0472">Membrane</keyword>
<dbReference type="Proteomes" id="UP001225598">
    <property type="component" value="Chromosome"/>
</dbReference>
<feature type="compositionally biased region" description="Acidic residues" evidence="7">
    <location>
        <begin position="260"/>
        <end position="272"/>
    </location>
</feature>
<evidence type="ECO:0000313" key="11">
    <source>
        <dbReference type="Proteomes" id="UP001225598"/>
    </source>
</evidence>
<evidence type="ECO:0000256" key="8">
    <source>
        <dbReference type="SAM" id="Phobius"/>
    </source>
</evidence>
<feature type="region of interest" description="Disordered" evidence="7">
    <location>
        <begin position="255"/>
        <end position="319"/>
    </location>
</feature>
<evidence type="ECO:0000256" key="2">
    <source>
        <dbReference type="ARBA" id="ARBA00008193"/>
    </source>
</evidence>
<dbReference type="InterPro" id="IPR005115">
    <property type="entry name" value="Gly_transporter"/>
</dbReference>
<reference evidence="10 11" key="1">
    <citation type="submission" date="2023-05" db="EMBL/GenBank/DDBJ databases">
        <title>Corynebacterium suedekumii sp. nov. and Corynebacterium breve sp. nov. isolated from raw cow's milk.</title>
        <authorList>
            <person name="Baer M.K."/>
            <person name="Mehl L."/>
            <person name="Hellmuth R."/>
            <person name="Marke G."/>
            <person name="Lipski A."/>
        </authorList>
    </citation>
    <scope>NUCLEOTIDE SEQUENCE [LARGE SCALE GENOMIC DNA]</scope>
    <source>
        <strain evidence="10 11">R4</strain>
    </source>
</reference>
<evidence type="ECO:0000256" key="3">
    <source>
        <dbReference type="ARBA" id="ARBA00022475"/>
    </source>
</evidence>
<proteinExistence type="inferred from homology"/>
<feature type="transmembrane region" description="Helical" evidence="8">
    <location>
        <begin position="155"/>
        <end position="176"/>
    </location>
</feature>
<organism evidence="10 11">
    <name type="scientific">Corynebacterium breve</name>
    <dbReference type="NCBI Taxonomy" id="3049799"/>
    <lineage>
        <taxon>Bacteria</taxon>
        <taxon>Bacillati</taxon>
        <taxon>Actinomycetota</taxon>
        <taxon>Actinomycetes</taxon>
        <taxon>Mycobacteriales</taxon>
        <taxon>Corynebacteriaceae</taxon>
        <taxon>Corynebacterium</taxon>
    </lineage>
</organism>
<evidence type="ECO:0000256" key="7">
    <source>
        <dbReference type="SAM" id="MobiDB-lite"/>
    </source>
</evidence>
<protein>
    <submittedName>
        <fullName evidence="10">Trimeric intracellular cation channel family protein</fullName>
    </submittedName>
</protein>
<name>A0ABY8VDT8_9CORY</name>
<feature type="domain" description="Glycine transporter" evidence="9">
    <location>
        <begin position="103"/>
        <end position="175"/>
    </location>
</feature>
<gene>
    <name evidence="10" type="ORF">QP027_11200</name>
</gene>